<reference evidence="3" key="1">
    <citation type="submission" date="2021-04" db="EMBL/GenBank/DDBJ databases">
        <title>Biosynthetic gene clusters of Dactylosporangioum roseum.</title>
        <authorList>
            <person name="Hartkoorn R.C."/>
            <person name="Beaudoing E."/>
            <person name="Hot D."/>
            <person name="Moureu S."/>
        </authorList>
    </citation>
    <scope>NUCLEOTIDE SEQUENCE</scope>
    <source>
        <strain evidence="3">NRRL B-16295</strain>
    </source>
</reference>
<proteinExistence type="predicted"/>
<keyword evidence="4" id="KW-1185">Reference proteome</keyword>
<organism evidence="3 4">
    <name type="scientific">Dactylosporangium roseum</name>
    <dbReference type="NCBI Taxonomy" id="47989"/>
    <lineage>
        <taxon>Bacteria</taxon>
        <taxon>Bacillati</taxon>
        <taxon>Actinomycetota</taxon>
        <taxon>Actinomycetes</taxon>
        <taxon>Micromonosporales</taxon>
        <taxon>Micromonosporaceae</taxon>
        <taxon>Dactylosporangium</taxon>
    </lineage>
</organism>
<dbReference type="EMBL" id="CP073721">
    <property type="protein sequence ID" value="UWZ34143.1"/>
    <property type="molecule type" value="Genomic_DNA"/>
</dbReference>
<feature type="domain" description="AAA+ ATPase" evidence="2">
    <location>
        <begin position="62"/>
        <end position="227"/>
    </location>
</feature>
<evidence type="ECO:0000313" key="3">
    <source>
        <dbReference type="EMBL" id="UWZ34143.1"/>
    </source>
</evidence>
<dbReference type="InterPro" id="IPR011704">
    <property type="entry name" value="ATPase_dyneun-rel_AAA"/>
</dbReference>
<evidence type="ECO:0000259" key="2">
    <source>
        <dbReference type="SMART" id="SM00382"/>
    </source>
</evidence>
<dbReference type="Gene3D" id="3.40.50.300">
    <property type="entry name" value="P-loop containing nucleotide triphosphate hydrolases"/>
    <property type="match status" value="1"/>
</dbReference>
<accession>A0ABY5Z025</accession>
<feature type="compositionally biased region" description="Basic and acidic residues" evidence="1">
    <location>
        <begin position="1"/>
        <end position="11"/>
    </location>
</feature>
<evidence type="ECO:0000256" key="1">
    <source>
        <dbReference type="SAM" id="MobiDB-lite"/>
    </source>
</evidence>
<dbReference type="Pfam" id="PF07728">
    <property type="entry name" value="AAA_5"/>
    <property type="match status" value="1"/>
</dbReference>
<feature type="region of interest" description="Disordered" evidence="1">
    <location>
        <begin position="1"/>
        <end position="35"/>
    </location>
</feature>
<protein>
    <submittedName>
        <fullName evidence="3">MoxR family ATPase</fullName>
    </submittedName>
</protein>
<dbReference type="Proteomes" id="UP001058271">
    <property type="component" value="Chromosome"/>
</dbReference>
<name>A0ABY5Z025_9ACTN</name>
<gene>
    <name evidence="3" type="ORF">Drose_23140</name>
</gene>
<dbReference type="SUPFAM" id="SSF52540">
    <property type="entry name" value="P-loop containing nucleoside triphosphate hydrolases"/>
    <property type="match status" value="1"/>
</dbReference>
<sequence length="318" mass="35429">MVNREFDRSIRYDSSAARPDERQVEPAGGRPAEKDFTPVLKKREPYLASAELEDAVNIAIGLGRPLLLQGEPGSGKTRLAHAVAYAFGMPLEEAHVKSTSRGQDLLYTYDMMGRLNDVRLGRERDPSSYLTLGPLGTAIVRAEFGRRSVVLIDEIDKADLDFPNDLLRELDELTFTVPAEMGGGRHTALDRPELRPIVIITHNEEKTLPDAFLRRCIYHYIAFPSARQLDDILALHDLATPEVRQAGIALVEDLRRRQLAKNPGLSELMDWVRYTQERGQPTDTAASVVPHAGALIKLRADQQRVARGRAGEHRPVSG</sequence>
<dbReference type="InterPro" id="IPR003593">
    <property type="entry name" value="AAA+_ATPase"/>
</dbReference>
<dbReference type="CDD" id="cd00009">
    <property type="entry name" value="AAA"/>
    <property type="match status" value="1"/>
</dbReference>
<dbReference type="SMART" id="SM00382">
    <property type="entry name" value="AAA"/>
    <property type="match status" value="1"/>
</dbReference>
<dbReference type="RefSeq" id="WP_260723440.1">
    <property type="nucleotide sequence ID" value="NZ_CP073721.1"/>
</dbReference>
<dbReference type="InterPro" id="IPR027417">
    <property type="entry name" value="P-loop_NTPase"/>
</dbReference>
<evidence type="ECO:0000313" key="4">
    <source>
        <dbReference type="Proteomes" id="UP001058271"/>
    </source>
</evidence>